<dbReference type="InterPro" id="IPR032353">
    <property type="entry name" value="AZUL"/>
</dbReference>
<protein>
    <submittedName>
        <fullName evidence="7">Ubiquitin fusion degradation protein UFD1-domain-containing protein</fullName>
    </submittedName>
</protein>
<organism evidence="7 8">
    <name type="scientific">Phascolomyces articulosus</name>
    <dbReference type="NCBI Taxonomy" id="60185"/>
    <lineage>
        <taxon>Eukaryota</taxon>
        <taxon>Fungi</taxon>
        <taxon>Fungi incertae sedis</taxon>
        <taxon>Mucoromycota</taxon>
        <taxon>Mucoromycotina</taxon>
        <taxon>Mucoromycetes</taxon>
        <taxon>Mucorales</taxon>
        <taxon>Lichtheimiaceae</taxon>
        <taxon>Phascolomyces</taxon>
    </lineage>
</organism>
<dbReference type="Pfam" id="PF24842">
    <property type="entry name" value="UFD1_N2"/>
    <property type="match status" value="1"/>
</dbReference>
<comment type="similarity">
    <text evidence="1">Belongs to the UFD1 family.</text>
</comment>
<dbReference type="Pfam" id="PF23580">
    <property type="entry name" value="Znf_XAF1_N"/>
    <property type="match status" value="1"/>
</dbReference>
<proteinExistence type="inferred from homology"/>
<dbReference type="PANTHER" id="PTHR12555:SF15">
    <property type="entry name" value="FUSION DEGRADATION PROTEIN (UFD1), PUTATIVE (AFU_ORTHOLOGUE AFUA_4G04640)-RELATED"/>
    <property type="match status" value="1"/>
</dbReference>
<dbReference type="AlphaFoldDB" id="A0AAD5JKM9"/>
<dbReference type="Proteomes" id="UP001209540">
    <property type="component" value="Unassembled WGS sequence"/>
</dbReference>
<dbReference type="EMBL" id="JAIXMP010000068">
    <property type="protein sequence ID" value="KAI9243665.1"/>
    <property type="molecule type" value="Genomic_DNA"/>
</dbReference>
<name>A0AAD5JKM9_9FUNG</name>
<dbReference type="InterPro" id="IPR049439">
    <property type="entry name" value="TRAFD1-XIAF1_Znf"/>
</dbReference>
<reference evidence="7" key="1">
    <citation type="journal article" date="2022" name="IScience">
        <title>Evolution of zygomycete secretomes and the origins of terrestrial fungal ecologies.</title>
        <authorList>
            <person name="Chang Y."/>
            <person name="Wang Y."/>
            <person name="Mondo S."/>
            <person name="Ahrendt S."/>
            <person name="Andreopoulos W."/>
            <person name="Barry K."/>
            <person name="Beard J."/>
            <person name="Benny G.L."/>
            <person name="Blankenship S."/>
            <person name="Bonito G."/>
            <person name="Cuomo C."/>
            <person name="Desiro A."/>
            <person name="Gervers K.A."/>
            <person name="Hundley H."/>
            <person name="Kuo A."/>
            <person name="LaButti K."/>
            <person name="Lang B.F."/>
            <person name="Lipzen A."/>
            <person name="O'Donnell K."/>
            <person name="Pangilinan J."/>
            <person name="Reynolds N."/>
            <person name="Sandor L."/>
            <person name="Smith M.E."/>
            <person name="Tsang A."/>
            <person name="Grigoriev I.V."/>
            <person name="Stajich J.E."/>
            <person name="Spatafora J.W."/>
        </authorList>
    </citation>
    <scope>NUCLEOTIDE SEQUENCE</scope>
    <source>
        <strain evidence="7">RSA 2281</strain>
    </source>
</reference>
<evidence type="ECO:0000313" key="8">
    <source>
        <dbReference type="Proteomes" id="UP001209540"/>
    </source>
</evidence>
<dbReference type="PANTHER" id="PTHR12555">
    <property type="entry name" value="UBIQUITIN FUSION DEGRADATON PROTEIN 1"/>
    <property type="match status" value="1"/>
</dbReference>
<dbReference type="GO" id="GO:0031593">
    <property type="term" value="F:polyubiquitin modification-dependent protein binding"/>
    <property type="evidence" value="ECO:0007669"/>
    <property type="project" value="TreeGrafter"/>
</dbReference>
<dbReference type="Gene3D" id="2.60.120.380">
    <property type="match status" value="1"/>
</dbReference>
<evidence type="ECO:0000259" key="6">
    <source>
        <dbReference type="Pfam" id="PF24842"/>
    </source>
</evidence>
<dbReference type="Gene3D" id="6.10.130.10">
    <property type="entry name" value="Ubiquitin-protein ligase E3A, N-terminal zinc-binding domain (AZUL)"/>
    <property type="match status" value="1"/>
</dbReference>
<dbReference type="InterPro" id="IPR042299">
    <property type="entry name" value="Ufd1-like_Nn"/>
</dbReference>
<dbReference type="GO" id="GO:0006511">
    <property type="term" value="P:ubiquitin-dependent protein catabolic process"/>
    <property type="evidence" value="ECO:0007669"/>
    <property type="project" value="InterPro"/>
</dbReference>
<dbReference type="GO" id="GO:0034098">
    <property type="term" value="C:VCP-NPL4-UFD1 AAA ATPase complex"/>
    <property type="evidence" value="ECO:0007669"/>
    <property type="project" value="TreeGrafter"/>
</dbReference>
<evidence type="ECO:0000256" key="1">
    <source>
        <dbReference type="ARBA" id="ARBA00006043"/>
    </source>
</evidence>
<evidence type="ECO:0000313" key="7">
    <source>
        <dbReference type="EMBL" id="KAI9243665.1"/>
    </source>
</evidence>
<feature type="domain" description="Ubiquitin fusion degradation protein UFD1 N-terminal subdomain 2" evidence="6">
    <location>
        <begin position="104"/>
        <end position="179"/>
    </location>
</feature>
<comment type="caution">
    <text evidence="7">The sequence shown here is derived from an EMBL/GenBank/DDBJ whole genome shotgun (WGS) entry which is preliminary data.</text>
</comment>
<feature type="domain" description="Ubiquitin fusion degradation protein UFD1 N-terminal subdomain 1" evidence="3">
    <location>
        <begin position="14"/>
        <end position="102"/>
    </location>
</feature>
<dbReference type="InterPro" id="IPR042556">
    <property type="entry name" value="AZUL_sf"/>
</dbReference>
<dbReference type="GO" id="GO:0036503">
    <property type="term" value="P:ERAD pathway"/>
    <property type="evidence" value="ECO:0007669"/>
    <property type="project" value="TreeGrafter"/>
</dbReference>
<evidence type="ECO:0000256" key="2">
    <source>
        <dbReference type="ARBA" id="ARBA00022786"/>
    </source>
</evidence>
<dbReference type="InterPro" id="IPR004854">
    <property type="entry name" value="Ufd1-like"/>
</dbReference>
<feature type="domain" description="TRAFD1/XAF1 zinc finger" evidence="5">
    <location>
        <begin position="452"/>
        <end position="484"/>
    </location>
</feature>
<accession>A0AAD5JKM9</accession>
<keyword evidence="8" id="KW-1185">Reference proteome</keyword>
<keyword evidence="2" id="KW-0833">Ubl conjugation pathway</keyword>
<gene>
    <name evidence="7" type="ORF">BDA99DRAFT_529977</name>
</gene>
<evidence type="ECO:0000259" key="5">
    <source>
        <dbReference type="Pfam" id="PF21366"/>
    </source>
</evidence>
<dbReference type="Pfam" id="PF16558">
    <property type="entry name" value="AZUL"/>
    <property type="match status" value="1"/>
</dbReference>
<sequence>MNINWTKAYFAEKGPEALNAGDKIILPSSALEDLLSAVHNNSENLPSPLTFELRHPHKRLIVYSGVKEFSSTSTDTMQLPSWMFESLQLDPNQRVVIKFCPLPKGTWAQLRPLSPDSTDISDYRAALESHLRAHYNTMAKGQVLTCRYGSQSYPFLITDLKPEHAVCITDTDLEVDLEPLLEAKTIENGNNDHHKRSVAMEEVVSGISIEKNQYRYWELKLDSAQQQQSVIIQLTVSSGDADLVVSSTDRRPTLENHAWASLTSETHRQLMLSPTSSTPLYIGIGGYSEDTTNVSWTTSILGVGQQEDTNMIEEEAEPQAHEPGYTQCQNCKAWIPERTKILHEGFCMRNNTICPHEGCGRVFKKGSQEFEHHWHCDQCNMVATNHDQPKHTAYFHSAKTCVCNGYTTDSYEDLAKHRRTTCPERLITCRYCHNLVPQGVLSPDSRDRLLNLHSHESYCGSRTITCQKCNRQIPIKDIQVHAKVHEVQKQNQRLPPLCSNQNCIRPRANNRLRLCQYCFGPFWVTTDDPKNVKLIQRVARKLHSQLTVGCGHAYCRNKYCATSTQKPQDATTAATTLLPMIQSLQHQMSLTNPNPELYLCVDESITRKRFLAEMLEEGTTKTYSIAWCAKALDSEDEDLERARSWLDKNAPKQNVTVNP</sequence>
<dbReference type="InterPro" id="IPR055417">
    <property type="entry name" value="UFD1_N1"/>
</dbReference>
<reference evidence="7" key="2">
    <citation type="submission" date="2023-02" db="EMBL/GenBank/DDBJ databases">
        <authorList>
            <consortium name="DOE Joint Genome Institute"/>
            <person name="Mondo S.J."/>
            <person name="Chang Y."/>
            <person name="Wang Y."/>
            <person name="Ahrendt S."/>
            <person name="Andreopoulos W."/>
            <person name="Barry K."/>
            <person name="Beard J."/>
            <person name="Benny G.L."/>
            <person name="Blankenship S."/>
            <person name="Bonito G."/>
            <person name="Cuomo C."/>
            <person name="Desiro A."/>
            <person name="Gervers K.A."/>
            <person name="Hundley H."/>
            <person name="Kuo A."/>
            <person name="LaButti K."/>
            <person name="Lang B.F."/>
            <person name="Lipzen A."/>
            <person name="O'Donnell K."/>
            <person name="Pangilinan J."/>
            <person name="Reynolds N."/>
            <person name="Sandor L."/>
            <person name="Smith M.W."/>
            <person name="Tsang A."/>
            <person name="Grigoriev I.V."/>
            <person name="Stajich J.E."/>
            <person name="Spatafora J.W."/>
        </authorList>
    </citation>
    <scope>NUCLEOTIDE SEQUENCE</scope>
    <source>
        <strain evidence="7">RSA 2281</strain>
    </source>
</reference>
<dbReference type="Pfam" id="PF21366">
    <property type="entry name" value="TRAFD1-XIAF1_ZnF"/>
    <property type="match status" value="1"/>
</dbReference>
<dbReference type="InterPro" id="IPR055418">
    <property type="entry name" value="UFD1_N2"/>
</dbReference>
<evidence type="ECO:0000259" key="4">
    <source>
        <dbReference type="Pfam" id="PF16558"/>
    </source>
</evidence>
<evidence type="ECO:0000259" key="3">
    <source>
        <dbReference type="Pfam" id="PF03152"/>
    </source>
</evidence>
<dbReference type="Pfam" id="PF03152">
    <property type="entry name" value="UFD1_N1"/>
    <property type="match status" value="1"/>
</dbReference>
<feature type="domain" description="Ubiquitin-protein ligase E3A N-terminal zinc-binding" evidence="4">
    <location>
        <begin position="536"/>
        <end position="576"/>
    </location>
</feature>
<dbReference type="Gene3D" id="3.10.330.10">
    <property type="match status" value="1"/>
</dbReference>
<dbReference type="Gene3D" id="2.40.40.50">
    <property type="entry name" value="Ubiquitin fusion degradation protein UFD1, N-terminal domain"/>
    <property type="match status" value="1"/>
</dbReference>